<protein>
    <submittedName>
        <fullName evidence="1">Uncharacterized protein</fullName>
    </submittedName>
</protein>
<dbReference type="Proteomes" id="UP001154282">
    <property type="component" value="Unassembled WGS sequence"/>
</dbReference>
<gene>
    <name evidence="1" type="ORF">LITE_LOCUS33643</name>
</gene>
<name>A0AAV0NJ52_9ROSI</name>
<reference evidence="1" key="1">
    <citation type="submission" date="2022-08" db="EMBL/GenBank/DDBJ databases">
        <authorList>
            <person name="Gutierrez-Valencia J."/>
        </authorList>
    </citation>
    <scope>NUCLEOTIDE SEQUENCE</scope>
</reference>
<evidence type="ECO:0000313" key="2">
    <source>
        <dbReference type="Proteomes" id="UP001154282"/>
    </source>
</evidence>
<keyword evidence="2" id="KW-1185">Reference proteome</keyword>
<comment type="caution">
    <text evidence="1">The sequence shown here is derived from an EMBL/GenBank/DDBJ whole genome shotgun (WGS) entry which is preliminary data.</text>
</comment>
<evidence type="ECO:0000313" key="1">
    <source>
        <dbReference type="EMBL" id="CAI0458665.1"/>
    </source>
</evidence>
<dbReference type="AlphaFoldDB" id="A0AAV0NJ52"/>
<sequence>MQRGPVSCQETGGIVGEVFLNLSLMIILLQPPQETLICRMRIRL</sequence>
<dbReference type="EMBL" id="CAMGYJ010000008">
    <property type="protein sequence ID" value="CAI0458665.1"/>
    <property type="molecule type" value="Genomic_DNA"/>
</dbReference>
<organism evidence="1 2">
    <name type="scientific">Linum tenue</name>
    <dbReference type="NCBI Taxonomy" id="586396"/>
    <lineage>
        <taxon>Eukaryota</taxon>
        <taxon>Viridiplantae</taxon>
        <taxon>Streptophyta</taxon>
        <taxon>Embryophyta</taxon>
        <taxon>Tracheophyta</taxon>
        <taxon>Spermatophyta</taxon>
        <taxon>Magnoliopsida</taxon>
        <taxon>eudicotyledons</taxon>
        <taxon>Gunneridae</taxon>
        <taxon>Pentapetalae</taxon>
        <taxon>rosids</taxon>
        <taxon>fabids</taxon>
        <taxon>Malpighiales</taxon>
        <taxon>Linaceae</taxon>
        <taxon>Linum</taxon>
    </lineage>
</organism>
<proteinExistence type="predicted"/>
<accession>A0AAV0NJ52</accession>